<evidence type="ECO:0000256" key="2">
    <source>
        <dbReference type="ARBA" id="ARBA00022771"/>
    </source>
</evidence>
<proteinExistence type="predicted"/>
<feature type="domain" description="RING-type" evidence="5">
    <location>
        <begin position="68"/>
        <end position="115"/>
    </location>
</feature>
<reference evidence="6 7" key="1">
    <citation type="submission" date="2016-07" db="EMBL/GenBank/DDBJ databases">
        <title>Pervasive Adenine N6-methylation of Active Genes in Fungi.</title>
        <authorList>
            <consortium name="DOE Joint Genome Institute"/>
            <person name="Mondo S.J."/>
            <person name="Dannebaum R.O."/>
            <person name="Kuo R.C."/>
            <person name="Labutti K."/>
            <person name="Haridas S."/>
            <person name="Kuo A."/>
            <person name="Salamov A."/>
            <person name="Ahrendt S.R."/>
            <person name="Lipzen A."/>
            <person name="Sullivan W."/>
            <person name="Andreopoulos W.B."/>
            <person name="Clum A."/>
            <person name="Lindquist E."/>
            <person name="Daum C."/>
            <person name="Ramamoorthy G.K."/>
            <person name="Gryganskyi A."/>
            <person name="Culley D."/>
            <person name="Magnuson J.K."/>
            <person name="James T.Y."/>
            <person name="O'Malley M.A."/>
            <person name="Stajich J.E."/>
            <person name="Spatafora J.W."/>
            <person name="Visel A."/>
            <person name="Grigoriev I.V."/>
        </authorList>
    </citation>
    <scope>NUCLEOTIDE SEQUENCE [LARGE SCALE GENOMIC DNA]</scope>
    <source>
        <strain evidence="6 7">JEL800</strain>
    </source>
</reference>
<evidence type="ECO:0000256" key="3">
    <source>
        <dbReference type="ARBA" id="ARBA00022833"/>
    </source>
</evidence>
<dbReference type="PANTHER" id="PTHR45969:SF69">
    <property type="entry name" value="FINGER DOMAIN PROTEIN, PUTATIVE (AFU_ORTHOLOGUE AFUA_3G12190)-RELATED"/>
    <property type="match status" value="1"/>
</dbReference>
<evidence type="ECO:0000259" key="5">
    <source>
        <dbReference type="PROSITE" id="PS50089"/>
    </source>
</evidence>
<keyword evidence="3" id="KW-0862">Zinc</keyword>
<dbReference type="PANTHER" id="PTHR45969">
    <property type="entry name" value="RING ZINC FINGER PROTEIN-RELATED"/>
    <property type="match status" value="1"/>
</dbReference>
<sequence>MFCLLVGCLTVALYFAACLGLGAITTYLPPSKHQRNVTPRQSAERIMKCCFKVIAESDNRKFPNHTHCTICLESFDSSQRVLEAIDCGHSFHENCIRRWIDSSNISYSTTRCPLCYCQLSP</sequence>
<dbReference type="GO" id="GO:0061630">
    <property type="term" value="F:ubiquitin protein ligase activity"/>
    <property type="evidence" value="ECO:0007669"/>
    <property type="project" value="TreeGrafter"/>
</dbReference>
<dbReference type="EMBL" id="MCGO01000005">
    <property type="protein sequence ID" value="ORY51352.1"/>
    <property type="molecule type" value="Genomic_DNA"/>
</dbReference>
<dbReference type="GO" id="GO:0016567">
    <property type="term" value="P:protein ubiquitination"/>
    <property type="evidence" value="ECO:0007669"/>
    <property type="project" value="TreeGrafter"/>
</dbReference>
<protein>
    <recommendedName>
        <fullName evidence="5">RING-type domain-containing protein</fullName>
    </recommendedName>
</protein>
<dbReference type="InterPro" id="IPR013083">
    <property type="entry name" value="Znf_RING/FYVE/PHD"/>
</dbReference>
<accession>A0A1Y2CWE5</accession>
<keyword evidence="7" id="KW-1185">Reference proteome</keyword>
<keyword evidence="1" id="KW-0479">Metal-binding</keyword>
<keyword evidence="2 4" id="KW-0863">Zinc-finger</keyword>
<dbReference type="Gene3D" id="3.30.40.10">
    <property type="entry name" value="Zinc/RING finger domain, C3HC4 (zinc finger)"/>
    <property type="match status" value="1"/>
</dbReference>
<comment type="caution">
    <text evidence="6">The sequence shown here is derived from an EMBL/GenBank/DDBJ whole genome shotgun (WGS) entry which is preliminary data.</text>
</comment>
<evidence type="ECO:0000256" key="4">
    <source>
        <dbReference type="PROSITE-ProRule" id="PRU00175"/>
    </source>
</evidence>
<dbReference type="AlphaFoldDB" id="A0A1Y2CWE5"/>
<gene>
    <name evidence="6" type="ORF">BCR33DRAFT_712433</name>
</gene>
<dbReference type="InterPro" id="IPR001841">
    <property type="entry name" value="Znf_RING"/>
</dbReference>
<dbReference type="SUPFAM" id="SSF57850">
    <property type="entry name" value="RING/U-box"/>
    <property type="match status" value="1"/>
</dbReference>
<evidence type="ECO:0000313" key="6">
    <source>
        <dbReference type="EMBL" id="ORY51352.1"/>
    </source>
</evidence>
<dbReference type="STRING" id="329046.A0A1Y2CWE5"/>
<dbReference type="GO" id="GO:0008270">
    <property type="term" value="F:zinc ion binding"/>
    <property type="evidence" value="ECO:0007669"/>
    <property type="project" value="UniProtKB-KW"/>
</dbReference>
<dbReference type="Proteomes" id="UP000193642">
    <property type="component" value="Unassembled WGS sequence"/>
</dbReference>
<evidence type="ECO:0000313" key="7">
    <source>
        <dbReference type="Proteomes" id="UP000193642"/>
    </source>
</evidence>
<evidence type="ECO:0000256" key="1">
    <source>
        <dbReference type="ARBA" id="ARBA00022723"/>
    </source>
</evidence>
<dbReference type="SMART" id="SM00184">
    <property type="entry name" value="RING"/>
    <property type="match status" value="1"/>
</dbReference>
<dbReference type="Pfam" id="PF13639">
    <property type="entry name" value="zf-RING_2"/>
    <property type="match status" value="1"/>
</dbReference>
<organism evidence="6 7">
    <name type="scientific">Rhizoclosmatium globosum</name>
    <dbReference type="NCBI Taxonomy" id="329046"/>
    <lineage>
        <taxon>Eukaryota</taxon>
        <taxon>Fungi</taxon>
        <taxon>Fungi incertae sedis</taxon>
        <taxon>Chytridiomycota</taxon>
        <taxon>Chytridiomycota incertae sedis</taxon>
        <taxon>Chytridiomycetes</taxon>
        <taxon>Chytridiales</taxon>
        <taxon>Chytriomycetaceae</taxon>
        <taxon>Rhizoclosmatium</taxon>
    </lineage>
</organism>
<dbReference type="PROSITE" id="PS50089">
    <property type="entry name" value="ZF_RING_2"/>
    <property type="match status" value="1"/>
</dbReference>
<name>A0A1Y2CWE5_9FUNG</name>
<dbReference type="OrthoDB" id="8062037at2759"/>